<protein>
    <recommendedName>
        <fullName evidence="2">CO dehydrogenase/acetyl-CoA synthase delta subunit TIM barrel domain-containing protein</fullName>
    </recommendedName>
</protein>
<feature type="transmembrane region" description="Helical" evidence="1">
    <location>
        <begin position="248"/>
        <end position="265"/>
    </location>
</feature>
<dbReference type="Gene3D" id="3.40.50.11600">
    <property type="match status" value="1"/>
</dbReference>
<evidence type="ECO:0000313" key="3">
    <source>
        <dbReference type="EMBL" id="KKL94375.1"/>
    </source>
</evidence>
<feature type="transmembrane region" description="Helical" evidence="1">
    <location>
        <begin position="316"/>
        <end position="337"/>
    </location>
</feature>
<reference evidence="3" key="1">
    <citation type="journal article" date="2015" name="Nature">
        <title>Complex archaea that bridge the gap between prokaryotes and eukaryotes.</title>
        <authorList>
            <person name="Spang A."/>
            <person name="Saw J.H."/>
            <person name="Jorgensen S.L."/>
            <person name="Zaremba-Niedzwiedzka K."/>
            <person name="Martijn J."/>
            <person name="Lind A.E."/>
            <person name="van Eijk R."/>
            <person name="Schleper C."/>
            <person name="Guy L."/>
            <person name="Ettema T.J."/>
        </authorList>
    </citation>
    <scope>NUCLEOTIDE SEQUENCE</scope>
</reference>
<keyword evidence="1" id="KW-1133">Transmembrane helix</keyword>
<proteinExistence type="predicted"/>
<sequence>MDCVRIVMSKSNPKESNNKVEPVTSTITPSNRKDHLLARIGINRNGHRVGAGLYALGNPTPDSPVFVSANYTLSFDALRGALAGIDCYIMVLETYGINVWCAAGKGTFGTEELVRRIKTTNLNEVVRHHLLILPQLGAAGVSAHEVKKRSGFKVEFGPVRASDLPEYLKRHRATPEMRRVRFQLLERLIVAVVDLVRTVPYLAIVAALTLSWGQWFAFTLIFTSIISAVVLFPILLPYLPTHDFSSKGFILGIIVMFPFALTLLLRHGDPVWWLRGLYTLTPVLIFTPVTAYLTLNFTGSTTFTSRSGVRREISTYIPIMAWCLGSGLALTIILYFLRDLGGA</sequence>
<feature type="transmembrane region" description="Helical" evidence="1">
    <location>
        <begin position="277"/>
        <end position="295"/>
    </location>
</feature>
<feature type="transmembrane region" description="Helical" evidence="1">
    <location>
        <begin position="215"/>
        <end position="236"/>
    </location>
</feature>
<dbReference type="NCBIfam" id="NF040863">
    <property type="entry name" value="HgcA_corrinoid"/>
    <property type="match status" value="1"/>
</dbReference>
<keyword evidence="1" id="KW-0812">Transmembrane</keyword>
<gene>
    <name evidence="3" type="ORF">LCGC14_1865280</name>
</gene>
<dbReference type="AlphaFoldDB" id="A0A0F9IKS7"/>
<name>A0A0F9IKS7_9ZZZZ</name>
<evidence type="ECO:0000256" key="1">
    <source>
        <dbReference type="SAM" id="Phobius"/>
    </source>
</evidence>
<organism evidence="3">
    <name type="scientific">marine sediment metagenome</name>
    <dbReference type="NCBI Taxonomy" id="412755"/>
    <lineage>
        <taxon>unclassified sequences</taxon>
        <taxon>metagenomes</taxon>
        <taxon>ecological metagenomes</taxon>
    </lineage>
</organism>
<accession>A0A0F9IKS7</accession>
<dbReference type="EMBL" id="LAZR01018942">
    <property type="protein sequence ID" value="KKL94375.1"/>
    <property type="molecule type" value="Genomic_DNA"/>
</dbReference>
<feature type="domain" description="CO dehydrogenase/acetyl-CoA synthase delta subunit TIM barrel" evidence="2">
    <location>
        <begin position="48"/>
        <end position="165"/>
    </location>
</feature>
<comment type="caution">
    <text evidence="3">The sequence shown here is derived from an EMBL/GenBank/DDBJ whole genome shotgun (WGS) entry which is preliminary data.</text>
</comment>
<evidence type="ECO:0000259" key="2">
    <source>
        <dbReference type="Pfam" id="PF03599"/>
    </source>
</evidence>
<keyword evidence="1" id="KW-0472">Membrane</keyword>
<dbReference type="Pfam" id="PF03599">
    <property type="entry name" value="CdhD"/>
    <property type="match status" value="1"/>
</dbReference>
<dbReference type="InterPro" id="IPR016041">
    <property type="entry name" value="Ac-CoA_synth_d_su_TIM-brl"/>
</dbReference>
<feature type="transmembrane region" description="Helical" evidence="1">
    <location>
        <begin position="188"/>
        <end position="209"/>
    </location>
</feature>